<protein>
    <submittedName>
        <fullName evidence="3">Uncharacterized protein</fullName>
    </submittedName>
</protein>
<dbReference type="RefSeq" id="WP_025313346.1">
    <property type="nucleotide sequence ID" value="NZ_CP004372.1"/>
</dbReference>
<dbReference type="HOGENOM" id="CLU_1776017_0_0_5"/>
<dbReference type="Proteomes" id="UP000019593">
    <property type="component" value="Chromosome"/>
</dbReference>
<sequence>MIRLVPILALVAAPSVAAAFPANGTYHSACAEGGAPAEDAAEATLEFPELCFDGACCALYNPTRLRGLEEEFLYDGTCREDDAEFEARLYFGEGPVAGSMVVVLRGLGMTLYDCAAQSGDATEAAAPADDADTPEEDPAAPEEESE</sequence>
<evidence type="ECO:0000313" key="3">
    <source>
        <dbReference type="EMBL" id="AHM05732.1"/>
    </source>
</evidence>
<dbReference type="EMBL" id="CP004372">
    <property type="protein sequence ID" value="AHM05732.1"/>
    <property type="molecule type" value="Genomic_DNA"/>
</dbReference>
<feature type="compositionally biased region" description="Acidic residues" evidence="1">
    <location>
        <begin position="129"/>
        <end position="146"/>
    </location>
</feature>
<gene>
    <name evidence="3" type="ORF">roselon_03477</name>
</gene>
<feature type="signal peptide" evidence="2">
    <location>
        <begin position="1"/>
        <end position="18"/>
    </location>
</feature>
<proteinExistence type="predicted"/>
<name>W8S660_9RHOB</name>
<keyword evidence="4" id="KW-1185">Reference proteome</keyword>
<feature type="region of interest" description="Disordered" evidence="1">
    <location>
        <begin position="121"/>
        <end position="146"/>
    </location>
</feature>
<organism evidence="3 4">
    <name type="scientific">Roseicyclus elongatus DSM 19469</name>
    <dbReference type="NCBI Taxonomy" id="1294273"/>
    <lineage>
        <taxon>Bacteria</taxon>
        <taxon>Pseudomonadati</taxon>
        <taxon>Pseudomonadota</taxon>
        <taxon>Alphaproteobacteria</taxon>
        <taxon>Rhodobacterales</taxon>
        <taxon>Roseobacteraceae</taxon>
        <taxon>Roseicyclus</taxon>
    </lineage>
</organism>
<evidence type="ECO:0000256" key="1">
    <source>
        <dbReference type="SAM" id="MobiDB-lite"/>
    </source>
</evidence>
<accession>W8S660</accession>
<evidence type="ECO:0000313" key="4">
    <source>
        <dbReference type="Proteomes" id="UP000019593"/>
    </source>
</evidence>
<dbReference type="KEGG" id="red:roselon_03477"/>
<evidence type="ECO:0000256" key="2">
    <source>
        <dbReference type="SAM" id="SignalP"/>
    </source>
</evidence>
<feature type="chain" id="PRO_5004912695" evidence="2">
    <location>
        <begin position="19"/>
        <end position="146"/>
    </location>
</feature>
<dbReference type="AlphaFoldDB" id="W8S660"/>
<keyword evidence="2" id="KW-0732">Signal</keyword>
<dbReference type="STRING" id="1294273.roselon_03477"/>
<reference evidence="3 4" key="1">
    <citation type="submission" date="2013-03" db="EMBL/GenBank/DDBJ databases">
        <authorList>
            <person name="Fiebig A."/>
            <person name="Goeker M."/>
            <person name="Klenk H.-P.P."/>
        </authorList>
    </citation>
    <scope>NUCLEOTIDE SEQUENCE [LARGE SCALE GENOMIC DNA]</scope>
    <source>
        <strain evidence="4">DSM 19469</strain>
    </source>
</reference>